<gene>
    <name evidence="1" type="ORF">MML48_3g00011364</name>
</gene>
<organism evidence="1 2">
    <name type="scientific">Holotrichia oblita</name>
    <name type="common">Chafer beetle</name>
    <dbReference type="NCBI Taxonomy" id="644536"/>
    <lineage>
        <taxon>Eukaryota</taxon>
        <taxon>Metazoa</taxon>
        <taxon>Ecdysozoa</taxon>
        <taxon>Arthropoda</taxon>
        <taxon>Hexapoda</taxon>
        <taxon>Insecta</taxon>
        <taxon>Pterygota</taxon>
        <taxon>Neoptera</taxon>
        <taxon>Endopterygota</taxon>
        <taxon>Coleoptera</taxon>
        <taxon>Polyphaga</taxon>
        <taxon>Scarabaeiformia</taxon>
        <taxon>Scarabaeidae</taxon>
        <taxon>Melolonthinae</taxon>
        <taxon>Holotrichia</taxon>
    </lineage>
</organism>
<dbReference type="Proteomes" id="UP001056778">
    <property type="component" value="Chromosome 3"/>
</dbReference>
<protein>
    <submittedName>
        <fullName evidence="1">Cuticle protein</fullName>
    </submittedName>
</protein>
<evidence type="ECO:0000313" key="2">
    <source>
        <dbReference type="Proteomes" id="UP001056778"/>
    </source>
</evidence>
<keyword evidence="2" id="KW-1185">Reference proteome</keyword>
<proteinExistence type="predicted"/>
<sequence>MEDIRFEQGLTLQEALDLALADEVDAIYVEPPDCNVLTDEDSGDENCGGTIDNLSGRQLRAPAELKFANQDKVFQSDILEPGESNETPSNIANSNKSYSWINGDLYDSSDGQLKAEVAELKNEGREDEALSVQGFYSYIGPDGKNYSVGYTADETGFHPEGTHLPPAADVKRTPPVGIPPAALASLAG</sequence>
<evidence type="ECO:0000313" key="1">
    <source>
        <dbReference type="EMBL" id="KAI4465709.1"/>
    </source>
</evidence>
<reference evidence="1" key="1">
    <citation type="submission" date="2022-04" db="EMBL/GenBank/DDBJ databases">
        <title>Chromosome-scale genome assembly of Holotrichia oblita Faldermann.</title>
        <authorList>
            <person name="Rongchong L."/>
        </authorList>
    </citation>
    <scope>NUCLEOTIDE SEQUENCE</scope>
    <source>
        <strain evidence="1">81SQS9</strain>
    </source>
</reference>
<comment type="caution">
    <text evidence="1">The sequence shown here is derived from an EMBL/GenBank/DDBJ whole genome shotgun (WGS) entry which is preliminary data.</text>
</comment>
<dbReference type="EMBL" id="CM043017">
    <property type="protein sequence ID" value="KAI4465709.1"/>
    <property type="molecule type" value="Genomic_DNA"/>
</dbReference>
<name>A0ACB9TG83_HOLOL</name>
<accession>A0ACB9TG83</accession>